<feature type="region of interest" description="Disordered" evidence="1">
    <location>
        <begin position="1"/>
        <end position="26"/>
    </location>
</feature>
<feature type="compositionally biased region" description="Acidic residues" evidence="1">
    <location>
        <begin position="16"/>
        <end position="26"/>
    </location>
</feature>
<dbReference type="EMBL" id="CAJVQB010017102">
    <property type="protein sequence ID" value="CAG8782747.1"/>
    <property type="molecule type" value="Genomic_DNA"/>
</dbReference>
<feature type="non-terminal residue" evidence="2">
    <location>
        <position position="1"/>
    </location>
</feature>
<evidence type="ECO:0000313" key="3">
    <source>
        <dbReference type="Proteomes" id="UP000789901"/>
    </source>
</evidence>
<evidence type="ECO:0000313" key="2">
    <source>
        <dbReference type="EMBL" id="CAG8782747.1"/>
    </source>
</evidence>
<reference evidence="2 3" key="1">
    <citation type="submission" date="2021-06" db="EMBL/GenBank/DDBJ databases">
        <authorList>
            <person name="Kallberg Y."/>
            <person name="Tangrot J."/>
            <person name="Rosling A."/>
        </authorList>
    </citation>
    <scope>NUCLEOTIDE SEQUENCE [LARGE SCALE GENOMIC DNA]</scope>
    <source>
        <strain evidence="2 3">120-4 pot B 10/14</strain>
    </source>
</reference>
<evidence type="ECO:0000256" key="1">
    <source>
        <dbReference type="SAM" id="MobiDB-lite"/>
    </source>
</evidence>
<protein>
    <submittedName>
        <fullName evidence="2">38350_t:CDS:1</fullName>
    </submittedName>
</protein>
<accession>A0ABN7VKU6</accession>
<proteinExistence type="predicted"/>
<comment type="caution">
    <text evidence="2">The sequence shown here is derived from an EMBL/GenBank/DDBJ whole genome shotgun (WGS) entry which is preliminary data.</text>
</comment>
<name>A0ABN7VKU6_GIGMA</name>
<dbReference type="Proteomes" id="UP000789901">
    <property type="component" value="Unassembled WGS sequence"/>
</dbReference>
<keyword evidence="3" id="KW-1185">Reference proteome</keyword>
<gene>
    <name evidence="2" type="ORF">GMARGA_LOCUS19968</name>
</gene>
<sequence length="101" mass="11667">NLTGLETSSNFNNDFETNDDESEQESDNYYDVGEEAFKIVNSDEKITAINLRIDYICRGENLKSMCLYDYATMIHKIKISSKEIDKLARQKSREGRATRVD</sequence>
<organism evidence="2 3">
    <name type="scientific">Gigaspora margarita</name>
    <dbReference type="NCBI Taxonomy" id="4874"/>
    <lineage>
        <taxon>Eukaryota</taxon>
        <taxon>Fungi</taxon>
        <taxon>Fungi incertae sedis</taxon>
        <taxon>Mucoromycota</taxon>
        <taxon>Glomeromycotina</taxon>
        <taxon>Glomeromycetes</taxon>
        <taxon>Diversisporales</taxon>
        <taxon>Gigasporaceae</taxon>
        <taxon>Gigaspora</taxon>
    </lineage>
</organism>